<comment type="caution">
    <text evidence="1">The sequence shown here is derived from an EMBL/GenBank/DDBJ whole genome shotgun (WGS) entry which is preliminary data.</text>
</comment>
<evidence type="ECO:0000313" key="1">
    <source>
        <dbReference type="EMBL" id="MDN3294371.1"/>
    </source>
</evidence>
<keyword evidence="2" id="KW-1185">Reference proteome</keyword>
<sequence length="64" mass="6749">MAQHSPARTRVCPDCDGFPVVAIDTGTHLPDGTRATLHVICRRCQGTGTTTAPAPVALGHQERV</sequence>
<evidence type="ECO:0008006" key="3">
    <source>
        <dbReference type="Google" id="ProtNLM"/>
    </source>
</evidence>
<evidence type="ECO:0000313" key="2">
    <source>
        <dbReference type="Proteomes" id="UP001174050"/>
    </source>
</evidence>
<organism evidence="1 2">
    <name type="scientific">Streptomyces ficellus</name>
    <dbReference type="NCBI Taxonomy" id="1977088"/>
    <lineage>
        <taxon>Bacteria</taxon>
        <taxon>Bacillati</taxon>
        <taxon>Actinomycetota</taxon>
        <taxon>Actinomycetes</taxon>
        <taxon>Kitasatosporales</taxon>
        <taxon>Streptomycetaceae</taxon>
        <taxon>Streptomyces</taxon>
    </lineage>
</organism>
<dbReference type="RefSeq" id="WP_290111417.1">
    <property type="nucleotide sequence ID" value="NZ_JAUEPL010000010.1"/>
</dbReference>
<dbReference type="EMBL" id="JAUEPL010000010">
    <property type="protein sequence ID" value="MDN3294371.1"/>
    <property type="molecule type" value="Genomic_DNA"/>
</dbReference>
<dbReference type="Proteomes" id="UP001174050">
    <property type="component" value="Unassembled WGS sequence"/>
</dbReference>
<reference evidence="1" key="1">
    <citation type="submission" date="2023-06" db="EMBL/GenBank/DDBJ databases">
        <title>WGS-Sequencing of Streptomyces ficellus isolate 21 collected from sand in Gara Djebilet Iron Mine in Algeria.</title>
        <authorList>
            <person name="Zegers G.P."/>
            <person name="Gomez A."/>
            <person name="Gueddou A."/>
            <person name="Zahara A.F."/>
            <person name="Worth M."/>
            <person name="Sevigny J.L."/>
            <person name="Tisa L."/>
        </authorList>
    </citation>
    <scope>NUCLEOTIDE SEQUENCE</scope>
    <source>
        <strain evidence="1">AS11</strain>
    </source>
</reference>
<protein>
    <recommendedName>
        <fullName evidence="3">Transcription factor zinc-finger domain-containing protein</fullName>
    </recommendedName>
</protein>
<gene>
    <name evidence="1" type="ORF">QWM81_09970</name>
</gene>
<accession>A0ABT7Z5K5</accession>
<name>A0ABT7Z5K5_9ACTN</name>
<proteinExistence type="predicted"/>